<name>A0A2W4ER23_9HYPH</name>
<sequence length="196" mass="20943">MANQPWNPAMAINAELQPGEAVRWSGRPTFFPMLLTHLMSIVFGIVFAAFGAGPVIPVAKALIAGESPEGIWPALFSSVFFVIGCLIIGKALADTVATRWTAYAVTNRRVLIVSNLIRKRVLSFGPSAINAVDVTESSGGSGTVVFRHEITKSSDGDSTLKMAFVGIEDVGNAAREIEQLRLSGQPAYSANGRDHR</sequence>
<feature type="transmembrane region" description="Helical" evidence="1">
    <location>
        <begin position="70"/>
        <end position="89"/>
    </location>
</feature>
<gene>
    <name evidence="2" type="ORF">CPY51_05685</name>
</gene>
<dbReference type="AlphaFoldDB" id="A0A2W4ER23"/>
<keyword evidence="1" id="KW-1133">Transmembrane helix</keyword>
<organism evidence="2 3">
    <name type="scientific">Rhizobium tubonense</name>
    <dbReference type="NCBI Taxonomy" id="484088"/>
    <lineage>
        <taxon>Bacteria</taxon>
        <taxon>Pseudomonadati</taxon>
        <taxon>Pseudomonadota</taxon>
        <taxon>Alphaproteobacteria</taxon>
        <taxon>Hyphomicrobiales</taxon>
        <taxon>Rhizobiaceae</taxon>
        <taxon>Rhizobium/Agrobacterium group</taxon>
        <taxon>Rhizobium</taxon>
    </lineage>
</organism>
<dbReference type="EMBL" id="PCDP01000009">
    <property type="protein sequence ID" value="PZM15866.1"/>
    <property type="molecule type" value="Genomic_DNA"/>
</dbReference>
<feature type="transmembrane region" description="Helical" evidence="1">
    <location>
        <begin position="30"/>
        <end position="50"/>
    </location>
</feature>
<dbReference type="Proteomes" id="UP000248925">
    <property type="component" value="Unassembled WGS sequence"/>
</dbReference>
<keyword evidence="3" id="KW-1185">Reference proteome</keyword>
<keyword evidence="1" id="KW-0812">Transmembrane</keyword>
<proteinExistence type="predicted"/>
<evidence type="ECO:0008006" key="4">
    <source>
        <dbReference type="Google" id="ProtNLM"/>
    </source>
</evidence>
<evidence type="ECO:0000313" key="2">
    <source>
        <dbReference type="EMBL" id="PZM15866.1"/>
    </source>
</evidence>
<protein>
    <recommendedName>
        <fullName evidence="4">DUF304 domain-containing protein</fullName>
    </recommendedName>
</protein>
<evidence type="ECO:0000256" key="1">
    <source>
        <dbReference type="SAM" id="Phobius"/>
    </source>
</evidence>
<accession>A0A2W4ER23</accession>
<reference evidence="2 3" key="1">
    <citation type="journal article" date="2018" name="Sci. Rep.">
        <title>Rhizobium tumorigenes sp. nov., a novel plant tumorigenic bacterium isolated from cane gall tumors on thornless blackberry.</title>
        <authorList>
            <person name="Kuzmanovi N."/>
            <person name="Smalla K."/>
            <person name="Gronow S."/>
            <person name="PuBawska J."/>
        </authorList>
    </citation>
    <scope>NUCLEOTIDE SEQUENCE [LARGE SCALE GENOMIC DNA]</scope>
    <source>
        <strain evidence="2 3">CCBAU 85046</strain>
    </source>
</reference>
<keyword evidence="1" id="KW-0472">Membrane</keyword>
<evidence type="ECO:0000313" key="3">
    <source>
        <dbReference type="Proteomes" id="UP000248925"/>
    </source>
</evidence>
<comment type="caution">
    <text evidence="2">The sequence shown here is derived from an EMBL/GenBank/DDBJ whole genome shotgun (WGS) entry which is preliminary data.</text>
</comment>